<organism evidence="10 11">
    <name type="scientific">Ruminococcus gauvreauii</name>
    <dbReference type="NCBI Taxonomy" id="438033"/>
    <lineage>
        <taxon>Bacteria</taxon>
        <taxon>Bacillati</taxon>
        <taxon>Bacillota</taxon>
        <taxon>Clostridia</taxon>
        <taxon>Eubacteriales</taxon>
        <taxon>Oscillospiraceae</taxon>
        <taxon>Ruminococcus</taxon>
    </lineage>
</organism>
<protein>
    <submittedName>
        <fullName evidence="10">ABC transporter ATP-binding protein/permease</fullName>
    </submittedName>
</protein>
<sequence>MGKLVKYLRHYKLQAIVGPLFKMLEASFELIVPIVMANIIDIGIKTGDQGYIWKMCLVLVGLGVLGLTCSLTAQYFAAKAALGFATELRTDLYAHINRFSYQELDTIGTSTLITRMTSDVNQVQNGVNLLLRLFSRAPFIVIGAVVMAFTISPRLTLIFLAAIPLIGLAIFLAVRLTVPIYRKAQNILDRVVLLTRENYVGSRVVRAFSRQDEEIRQFQETTEYLKKTQLAAGRISAMMNPATYVLVNLAIICILLAGSRQVYEGVITQGEVIALVNYMMQILLALVALANLIVTVMRATASAVRVNEVFACRTTMTDTGNEEQTGKKDSPRVVFDHVTFTYHHAKEPSLTDISFAAGRGETIGIIGGTGSGKSTLVQLIPRFYDCGEGRVLVDGVDVKRYPFSQLRKKIGIVPQKTMLFAGTIRENLRWGKDDATQQEMDEALTTAQAKEFVSEKPEGLDTVVAAGGKNFSGGQRQRLTIARAFVGKPDILILDDSASALDFATDAALRAAIRRDTGDATVFLVSQRAATVKNADCILVLDDGRMVGKGTHQELLKTCEVYREICLSQFSKEEVAGL</sequence>
<keyword evidence="11" id="KW-1185">Reference proteome</keyword>
<evidence type="ECO:0000259" key="9">
    <source>
        <dbReference type="PROSITE" id="PS50929"/>
    </source>
</evidence>
<keyword evidence="6 7" id="KW-0472">Membrane</keyword>
<evidence type="ECO:0000313" key="10">
    <source>
        <dbReference type="EMBL" id="UWP58936.1"/>
    </source>
</evidence>
<dbReference type="RefSeq" id="WP_028527314.1">
    <property type="nucleotide sequence ID" value="NZ_CABLBR010000001.1"/>
</dbReference>
<name>A0ABY5VFK0_9FIRM</name>
<dbReference type="InterPro" id="IPR036640">
    <property type="entry name" value="ABC1_TM_sf"/>
</dbReference>
<dbReference type="PANTHER" id="PTHR43394:SF1">
    <property type="entry name" value="ATP-BINDING CASSETTE SUB-FAMILY B MEMBER 10, MITOCHONDRIAL"/>
    <property type="match status" value="1"/>
</dbReference>
<dbReference type="SUPFAM" id="SSF52540">
    <property type="entry name" value="P-loop containing nucleoside triphosphate hydrolases"/>
    <property type="match status" value="1"/>
</dbReference>
<dbReference type="InterPro" id="IPR039421">
    <property type="entry name" value="Type_1_exporter"/>
</dbReference>
<feature type="transmembrane region" description="Helical" evidence="7">
    <location>
        <begin position="244"/>
        <end position="263"/>
    </location>
</feature>
<dbReference type="PROSITE" id="PS00211">
    <property type="entry name" value="ABC_TRANSPORTER_1"/>
    <property type="match status" value="1"/>
</dbReference>
<feature type="transmembrane region" description="Helical" evidence="7">
    <location>
        <begin position="157"/>
        <end position="178"/>
    </location>
</feature>
<evidence type="ECO:0000256" key="5">
    <source>
        <dbReference type="ARBA" id="ARBA00022989"/>
    </source>
</evidence>
<dbReference type="SUPFAM" id="SSF90123">
    <property type="entry name" value="ABC transporter transmembrane region"/>
    <property type="match status" value="1"/>
</dbReference>
<proteinExistence type="predicted"/>
<dbReference type="Pfam" id="PF00664">
    <property type="entry name" value="ABC_membrane"/>
    <property type="match status" value="1"/>
</dbReference>
<keyword evidence="3" id="KW-0547">Nucleotide-binding</keyword>
<keyword evidence="4 10" id="KW-0067">ATP-binding</keyword>
<evidence type="ECO:0000259" key="8">
    <source>
        <dbReference type="PROSITE" id="PS50893"/>
    </source>
</evidence>
<feature type="transmembrane region" description="Helical" evidence="7">
    <location>
        <begin position="20"/>
        <end position="40"/>
    </location>
</feature>
<feature type="transmembrane region" description="Helical" evidence="7">
    <location>
        <begin position="133"/>
        <end position="151"/>
    </location>
</feature>
<gene>
    <name evidence="10" type="ORF">NQ502_16415</name>
</gene>
<dbReference type="GO" id="GO:0005524">
    <property type="term" value="F:ATP binding"/>
    <property type="evidence" value="ECO:0007669"/>
    <property type="project" value="UniProtKB-KW"/>
</dbReference>
<evidence type="ECO:0000256" key="1">
    <source>
        <dbReference type="ARBA" id="ARBA00004651"/>
    </source>
</evidence>
<dbReference type="CDD" id="cd18548">
    <property type="entry name" value="ABC_6TM_Tm287_like"/>
    <property type="match status" value="1"/>
</dbReference>
<evidence type="ECO:0000256" key="3">
    <source>
        <dbReference type="ARBA" id="ARBA00022741"/>
    </source>
</evidence>
<evidence type="ECO:0000256" key="7">
    <source>
        <dbReference type="SAM" id="Phobius"/>
    </source>
</evidence>
<dbReference type="InterPro" id="IPR003439">
    <property type="entry name" value="ABC_transporter-like_ATP-bd"/>
</dbReference>
<dbReference type="Gene3D" id="3.40.50.300">
    <property type="entry name" value="P-loop containing nucleotide triphosphate hydrolases"/>
    <property type="match status" value="1"/>
</dbReference>
<feature type="domain" description="ABC transmembrane type-1" evidence="9">
    <location>
        <begin position="16"/>
        <end position="298"/>
    </location>
</feature>
<evidence type="ECO:0000313" key="11">
    <source>
        <dbReference type="Proteomes" id="UP001060164"/>
    </source>
</evidence>
<dbReference type="Gene3D" id="1.20.1560.10">
    <property type="entry name" value="ABC transporter type 1, transmembrane domain"/>
    <property type="match status" value="1"/>
</dbReference>
<evidence type="ECO:0000256" key="2">
    <source>
        <dbReference type="ARBA" id="ARBA00022692"/>
    </source>
</evidence>
<dbReference type="Pfam" id="PF00005">
    <property type="entry name" value="ABC_tran"/>
    <property type="match status" value="1"/>
</dbReference>
<dbReference type="PANTHER" id="PTHR43394">
    <property type="entry name" value="ATP-DEPENDENT PERMEASE MDL1, MITOCHONDRIAL"/>
    <property type="match status" value="1"/>
</dbReference>
<evidence type="ECO:0000256" key="6">
    <source>
        <dbReference type="ARBA" id="ARBA00023136"/>
    </source>
</evidence>
<feature type="transmembrane region" description="Helical" evidence="7">
    <location>
        <begin position="52"/>
        <end position="73"/>
    </location>
</feature>
<dbReference type="Proteomes" id="UP001060164">
    <property type="component" value="Chromosome"/>
</dbReference>
<keyword evidence="2 7" id="KW-0812">Transmembrane</keyword>
<reference evidence="10" key="1">
    <citation type="journal article" date="2022" name="Cell">
        <title>Design, construction, and in vivo augmentation of a complex gut microbiome.</title>
        <authorList>
            <person name="Cheng A.G."/>
            <person name="Ho P.Y."/>
            <person name="Aranda-Diaz A."/>
            <person name="Jain S."/>
            <person name="Yu F.B."/>
            <person name="Meng X."/>
            <person name="Wang M."/>
            <person name="Iakiviak M."/>
            <person name="Nagashima K."/>
            <person name="Zhao A."/>
            <person name="Murugkar P."/>
            <person name="Patil A."/>
            <person name="Atabakhsh K."/>
            <person name="Weakley A."/>
            <person name="Yan J."/>
            <person name="Brumbaugh A.R."/>
            <person name="Higginbottom S."/>
            <person name="Dimas A."/>
            <person name="Shiver A.L."/>
            <person name="Deutschbauer A."/>
            <person name="Neff N."/>
            <person name="Sonnenburg J.L."/>
            <person name="Huang K.C."/>
            <person name="Fischbach M.A."/>
        </authorList>
    </citation>
    <scope>NUCLEOTIDE SEQUENCE</scope>
    <source>
        <strain evidence="10">DSM 19829</strain>
    </source>
</reference>
<dbReference type="PROSITE" id="PS50893">
    <property type="entry name" value="ABC_TRANSPORTER_2"/>
    <property type="match status" value="1"/>
</dbReference>
<dbReference type="InterPro" id="IPR017871">
    <property type="entry name" value="ABC_transporter-like_CS"/>
</dbReference>
<dbReference type="EMBL" id="CP102290">
    <property type="protein sequence ID" value="UWP58936.1"/>
    <property type="molecule type" value="Genomic_DNA"/>
</dbReference>
<dbReference type="PROSITE" id="PS50929">
    <property type="entry name" value="ABC_TM1F"/>
    <property type="match status" value="1"/>
</dbReference>
<comment type="subcellular location">
    <subcellularLocation>
        <location evidence="1">Cell membrane</location>
        <topology evidence="1">Multi-pass membrane protein</topology>
    </subcellularLocation>
</comment>
<feature type="transmembrane region" description="Helical" evidence="7">
    <location>
        <begin position="275"/>
        <end position="297"/>
    </location>
</feature>
<dbReference type="InterPro" id="IPR027417">
    <property type="entry name" value="P-loop_NTPase"/>
</dbReference>
<feature type="domain" description="ABC transporter" evidence="8">
    <location>
        <begin position="333"/>
        <end position="568"/>
    </location>
</feature>
<dbReference type="InterPro" id="IPR011527">
    <property type="entry name" value="ABC1_TM_dom"/>
</dbReference>
<dbReference type="SMART" id="SM00382">
    <property type="entry name" value="AAA"/>
    <property type="match status" value="1"/>
</dbReference>
<accession>A0ABY5VFK0</accession>
<evidence type="ECO:0000256" key="4">
    <source>
        <dbReference type="ARBA" id="ARBA00022840"/>
    </source>
</evidence>
<keyword evidence="5 7" id="KW-1133">Transmembrane helix</keyword>
<dbReference type="InterPro" id="IPR003593">
    <property type="entry name" value="AAA+_ATPase"/>
</dbReference>